<evidence type="ECO:0000313" key="6">
    <source>
        <dbReference type="EMBL" id="KAL3820086.1"/>
    </source>
</evidence>
<keyword evidence="1" id="KW-0479">Metal-binding</keyword>
<dbReference type="EMBL" id="JBJXBP010000007">
    <property type="protein sequence ID" value="KAL3820086.1"/>
    <property type="molecule type" value="Genomic_DNA"/>
</dbReference>
<feature type="compositionally biased region" description="Low complexity" evidence="3">
    <location>
        <begin position="485"/>
        <end position="495"/>
    </location>
</feature>
<dbReference type="SUPFAM" id="SSF57850">
    <property type="entry name" value="RING/U-box"/>
    <property type="match status" value="1"/>
</dbReference>
<dbReference type="SMART" id="SM00361">
    <property type="entry name" value="RRM_1"/>
    <property type="match status" value="1"/>
</dbReference>
<evidence type="ECO:0008006" key="8">
    <source>
        <dbReference type="Google" id="ProtNLM"/>
    </source>
</evidence>
<keyword evidence="7" id="KW-1185">Reference proteome</keyword>
<feature type="domain" description="RRM" evidence="5">
    <location>
        <begin position="110"/>
        <end position="196"/>
    </location>
</feature>
<proteinExistence type="predicted"/>
<dbReference type="InterPro" id="IPR001841">
    <property type="entry name" value="Znf_RING"/>
</dbReference>
<organism evidence="6 7">
    <name type="scientific">Penstemon smallii</name>
    <dbReference type="NCBI Taxonomy" id="265156"/>
    <lineage>
        <taxon>Eukaryota</taxon>
        <taxon>Viridiplantae</taxon>
        <taxon>Streptophyta</taxon>
        <taxon>Embryophyta</taxon>
        <taxon>Tracheophyta</taxon>
        <taxon>Spermatophyta</taxon>
        <taxon>Magnoliopsida</taxon>
        <taxon>eudicotyledons</taxon>
        <taxon>Gunneridae</taxon>
        <taxon>Pentapetalae</taxon>
        <taxon>asterids</taxon>
        <taxon>lamiids</taxon>
        <taxon>Lamiales</taxon>
        <taxon>Plantaginaceae</taxon>
        <taxon>Cheloneae</taxon>
        <taxon>Penstemon</taxon>
    </lineage>
</organism>
<dbReference type="AlphaFoldDB" id="A0ABD3S6E9"/>
<dbReference type="Pfam" id="PF00076">
    <property type="entry name" value="RRM_1"/>
    <property type="match status" value="1"/>
</dbReference>
<dbReference type="GO" id="GO:0003723">
    <property type="term" value="F:RNA binding"/>
    <property type="evidence" value="ECO:0007669"/>
    <property type="project" value="UniProtKB-UniRule"/>
</dbReference>
<dbReference type="CDD" id="cd16618">
    <property type="entry name" value="mRING-HC-C4C4_CNOT4"/>
    <property type="match status" value="1"/>
</dbReference>
<dbReference type="PROSITE" id="PS50089">
    <property type="entry name" value="ZF_RING_2"/>
    <property type="match status" value="1"/>
</dbReference>
<evidence type="ECO:0000256" key="2">
    <source>
        <dbReference type="PROSITE-ProRule" id="PRU00176"/>
    </source>
</evidence>
<keyword evidence="1" id="KW-0862">Zinc</keyword>
<dbReference type="InterPro" id="IPR000504">
    <property type="entry name" value="RRM_dom"/>
</dbReference>
<feature type="domain" description="RING-type" evidence="4">
    <location>
        <begin position="10"/>
        <end position="58"/>
    </location>
</feature>
<dbReference type="PROSITE" id="PS50102">
    <property type="entry name" value="RRM"/>
    <property type="match status" value="1"/>
</dbReference>
<dbReference type="InterPro" id="IPR012677">
    <property type="entry name" value="Nucleotide-bd_a/b_plait_sf"/>
</dbReference>
<reference evidence="6 7" key="1">
    <citation type="submission" date="2024-12" db="EMBL/GenBank/DDBJ databases">
        <title>The unique morphological basis and parallel evolutionary history of personate flowers in Penstemon.</title>
        <authorList>
            <person name="Depatie T.H."/>
            <person name="Wessinger C.A."/>
        </authorList>
    </citation>
    <scope>NUCLEOTIDE SEQUENCE [LARGE SCALE GENOMIC DNA]</scope>
    <source>
        <strain evidence="6">WTNN_2</strain>
        <tissue evidence="6">Leaf</tissue>
    </source>
</reference>
<dbReference type="InterPro" id="IPR039780">
    <property type="entry name" value="Mot2"/>
</dbReference>
<dbReference type="InterPro" id="IPR003954">
    <property type="entry name" value="RRM_euk-type"/>
</dbReference>
<feature type="region of interest" description="Disordered" evidence="3">
    <location>
        <begin position="339"/>
        <end position="386"/>
    </location>
</feature>
<name>A0ABD3S6E9_9LAMI</name>
<evidence type="ECO:0000313" key="7">
    <source>
        <dbReference type="Proteomes" id="UP001634393"/>
    </source>
</evidence>
<keyword evidence="1" id="KW-0863">Zinc-finger</keyword>
<sequence length="771" mass="86987">MMSNEAEKRCPLCAEEMDWTDQQFKPCKCGYQICIWCWHHIIDMAEKDETDGRCPACRAIYEKEKIVATQSNYRRTMNKNSNKKIKPSKSKLKTNEIKKGLTNVRVIQRKMAYVIGLPLSLADEDLLQRREYFGQYGKITKVSLSRTTGGTIQQFINDTCSLYITYSKEEEALRCIQSVHGFVLEGRFLRASFGTAKYCHAWLKNTPCNNAACLYLHSIGADEDSFGKDEVAAVHTRSRVQEMVGAPNTTLNRSGNVLPPPVDENIGDFSEKSSFRNQIYDEVRGSLNSTSDMTCSLPSKEREDVIPRKMTTFVDIVGRSNSLGKVPSSNNINDFFTNVPNHDSFENKSLSRVNQGSRETDGSSEKTSFPHPSYSENSTMMRKKTQSLNDISTVSRDTCHVKKFQNAAISDRIYRSFNSFSNEEIVEHLRRIDDENFTNEEEESALNAVENSIISNIMSIDFDSCEDSLTKPNGLSRLLDKNDGSKGSSSNAFSSDQSRYPYVNRNGFSSHMVGSRDNKEHTLCKPQYPVSRHRSLAPPGFSVPTRDPPPGFSSHERERVGGFNHAPSGNRFVNSSLSNTLASTRYSSNIDGAEFFDPAILSGGKGKPTTGVRNSGFEMSPTSTTQTNTLVDDARLWLLMHQSASTRNTPKVPQMFASHKSMQQESSYTDHMDTKLSPLDDAYGLSSRLLANQHKNYEQFSCAHMPQKKYANIQISNPNSYLHSLDEVQHKGEMCITEPERNERLEVNKYYPGYEELMFSSSDIHKKVFEL</sequence>
<dbReference type="CDD" id="cd12438">
    <property type="entry name" value="RRM_CNOT4"/>
    <property type="match status" value="1"/>
</dbReference>
<dbReference type="PANTHER" id="PTHR12603">
    <property type="entry name" value="CCR4-NOT TRANSCRIPTION COMPLEX RELATED"/>
    <property type="match status" value="1"/>
</dbReference>
<dbReference type="InterPro" id="IPR013083">
    <property type="entry name" value="Znf_RING/FYVE/PHD"/>
</dbReference>
<dbReference type="Pfam" id="PF14570">
    <property type="entry name" value="zf-RING_4"/>
    <property type="match status" value="1"/>
</dbReference>
<feature type="region of interest" description="Disordered" evidence="3">
    <location>
        <begin position="476"/>
        <end position="498"/>
    </location>
</feature>
<dbReference type="SUPFAM" id="SSF54928">
    <property type="entry name" value="RNA-binding domain, RBD"/>
    <property type="match status" value="1"/>
</dbReference>
<dbReference type="InterPro" id="IPR035979">
    <property type="entry name" value="RBD_domain_sf"/>
</dbReference>
<evidence type="ECO:0000256" key="1">
    <source>
        <dbReference type="PROSITE-ProRule" id="PRU00175"/>
    </source>
</evidence>
<protein>
    <recommendedName>
        <fullName evidence="8">CCR4-NOT transcription complex subunit 4</fullName>
    </recommendedName>
</protein>
<dbReference type="Gene3D" id="3.30.40.10">
    <property type="entry name" value="Zinc/RING finger domain, C3HC4 (zinc finger)"/>
    <property type="match status" value="1"/>
</dbReference>
<evidence type="ECO:0000259" key="4">
    <source>
        <dbReference type="PROSITE" id="PS50089"/>
    </source>
</evidence>
<comment type="caution">
    <text evidence="6">The sequence shown here is derived from an EMBL/GenBank/DDBJ whole genome shotgun (WGS) entry which is preliminary data.</text>
</comment>
<dbReference type="Proteomes" id="UP001634393">
    <property type="component" value="Unassembled WGS sequence"/>
</dbReference>
<dbReference type="GO" id="GO:0008270">
    <property type="term" value="F:zinc ion binding"/>
    <property type="evidence" value="ECO:0007669"/>
    <property type="project" value="UniProtKB-KW"/>
</dbReference>
<dbReference type="InterPro" id="IPR039515">
    <property type="entry name" value="NOT4_mRING-HC-C4C4"/>
</dbReference>
<feature type="compositionally biased region" description="Polar residues" evidence="3">
    <location>
        <begin position="339"/>
        <end position="357"/>
    </location>
</feature>
<dbReference type="Gene3D" id="3.30.70.330">
    <property type="match status" value="1"/>
</dbReference>
<evidence type="ECO:0000259" key="5">
    <source>
        <dbReference type="PROSITE" id="PS50102"/>
    </source>
</evidence>
<dbReference type="FunFam" id="3.30.70.330:FF:000161">
    <property type="entry name" value="RNA binding (RRM/RBD/RNP motifs) family protein"/>
    <property type="match status" value="1"/>
</dbReference>
<dbReference type="PANTHER" id="PTHR12603:SF10">
    <property type="entry name" value="TRANSCRIPTION FACTOR C2H2 FAMILY"/>
    <property type="match status" value="1"/>
</dbReference>
<feature type="compositionally biased region" description="Polar residues" evidence="3">
    <location>
        <begin position="374"/>
        <end position="386"/>
    </location>
</feature>
<gene>
    <name evidence="6" type="ORF">ACJIZ3_005991</name>
</gene>
<keyword evidence="2" id="KW-0694">RNA-binding</keyword>
<evidence type="ECO:0000256" key="3">
    <source>
        <dbReference type="SAM" id="MobiDB-lite"/>
    </source>
</evidence>
<accession>A0ABD3S6E9</accession>
<dbReference type="InterPro" id="IPR034261">
    <property type="entry name" value="CNOT4_RRM"/>
</dbReference>